<dbReference type="InParanoid" id="A0A251S743"/>
<evidence type="ECO:0000313" key="2">
    <source>
        <dbReference type="EMBL" id="OTF94401.1"/>
    </source>
</evidence>
<dbReference type="EMBL" id="MNCJ02000330">
    <property type="protein sequence ID" value="KAF5763539.1"/>
    <property type="molecule type" value="Genomic_DNA"/>
</dbReference>
<evidence type="ECO:0000313" key="3">
    <source>
        <dbReference type="Proteomes" id="UP000215914"/>
    </source>
</evidence>
<organism evidence="2 3">
    <name type="scientific">Helianthus annuus</name>
    <name type="common">Common sunflower</name>
    <dbReference type="NCBI Taxonomy" id="4232"/>
    <lineage>
        <taxon>Eukaryota</taxon>
        <taxon>Viridiplantae</taxon>
        <taxon>Streptophyta</taxon>
        <taxon>Embryophyta</taxon>
        <taxon>Tracheophyta</taxon>
        <taxon>Spermatophyta</taxon>
        <taxon>Magnoliopsida</taxon>
        <taxon>eudicotyledons</taxon>
        <taxon>Gunneridae</taxon>
        <taxon>Pentapetalae</taxon>
        <taxon>asterids</taxon>
        <taxon>campanulids</taxon>
        <taxon>Asterales</taxon>
        <taxon>Asteraceae</taxon>
        <taxon>Asteroideae</taxon>
        <taxon>Heliantheae alliance</taxon>
        <taxon>Heliantheae</taxon>
        <taxon>Helianthus</taxon>
    </lineage>
</organism>
<reference evidence="1 3" key="1">
    <citation type="journal article" date="2017" name="Nature">
        <title>The sunflower genome provides insights into oil metabolism, flowering and Asterid evolution.</title>
        <authorList>
            <person name="Badouin H."/>
            <person name="Gouzy J."/>
            <person name="Grassa C.J."/>
            <person name="Murat F."/>
            <person name="Staton S.E."/>
            <person name="Cottret L."/>
            <person name="Lelandais-Briere C."/>
            <person name="Owens G.L."/>
            <person name="Carrere S."/>
            <person name="Mayjonade B."/>
            <person name="Legrand L."/>
            <person name="Gill N."/>
            <person name="Kane N.C."/>
            <person name="Bowers J.E."/>
            <person name="Hubner S."/>
            <person name="Bellec A."/>
            <person name="Berard A."/>
            <person name="Berges H."/>
            <person name="Blanchet N."/>
            <person name="Boniface M.C."/>
            <person name="Brunel D."/>
            <person name="Catrice O."/>
            <person name="Chaidir N."/>
            <person name="Claudel C."/>
            <person name="Donnadieu C."/>
            <person name="Faraut T."/>
            <person name="Fievet G."/>
            <person name="Helmstetter N."/>
            <person name="King M."/>
            <person name="Knapp S.J."/>
            <person name="Lai Z."/>
            <person name="Le Paslier M.C."/>
            <person name="Lippi Y."/>
            <person name="Lorenzon L."/>
            <person name="Mandel J.R."/>
            <person name="Marage G."/>
            <person name="Marchand G."/>
            <person name="Marquand E."/>
            <person name="Bret-Mestries E."/>
            <person name="Morien E."/>
            <person name="Nambeesan S."/>
            <person name="Nguyen T."/>
            <person name="Pegot-Espagnet P."/>
            <person name="Pouilly N."/>
            <person name="Raftis F."/>
            <person name="Sallet E."/>
            <person name="Schiex T."/>
            <person name="Thomas J."/>
            <person name="Vandecasteele C."/>
            <person name="Vares D."/>
            <person name="Vear F."/>
            <person name="Vautrin S."/>
            <person name="Crespi M."/>
            <person name="Mangin B."/>
            <person name="Burke J.M."/>
            <person name="Salse J."/>
            <person name="Munos S."/>
            <person name="Vincourt P."/>
            <person name="Rieseberg L.H."/>
            <person name="Langlade N.B."/>
        </authorList>
    </citation>
    <scope>NUCLEOTIDE SEQUENCE [LARGE SCALE GENOMIC DNA]</scope>
    <source>
        <strain evidence="3">cv. SF193</strain>
        <tissue evidence="1">Leaves</tissue>
    </source>
</reference>
<dbReference type="EMBL" id="CM007904">
    <property type="protein sequence ID" value="OTF94401.1"/>
    <property type="molecule type" value="Genomic_DNA"/>
</dbReference>
<evidence type="ECO:0000313" key="1">
    <source>
        <dbReference type="EMBL" id="KAF5763539.1"/>
    </source>
</evidence>
<protein>
    <submittedName>
        <fullName evidence="2">Uncharacterized protein</fullName>
    </submittedName>
</protein>
<name>A0A251S743_HELAN</name>
<dbReference type="Gramene" id="mRNA:HanXRQr2_Chr15g0681441">
    <property type="protein sequence ID" value="CDS:HanXRQr2_Chr15g0681441.1"/>
    <property type="gene ID" value="HanXRQr2_Chr15g0681441"/>
</dbReference>
<sequence>MICSVHIWCFLSFRTGNTRKSDSIYTLEPSSCFISDVISSPLKLKNMSSTTSVLNRLVT</sequence>
<accession>A0A251S743</accession>
<reference evidence="2" key="2">
    <citation type="submission" date="2017-02" db="EMBL/GenBank/DDBJ databases">
        <title>Sunflower complete genome.</title>
        <authorList>
            <person name="Langlade N."/>
            <person name="Munos S."/>
        </authorList>
    </citation>
    <scope>NUCLEOTIDE SEQUENCE [LARGE SCALE GENOMIC DNA]</scope>
    <source>
        <tissue evidence="2">Leaves</tissue>
    </source>
</reference>
<dbReference type="Proteomes" id="UP000215914">
    <property type="component" value="Chromosome 15"/>
</dbReference>
<dbReference type="AlphaFoldDB" id="A0A251S743"/>
<reference evidence="1" key="3">
    <citation type="submission" date="2020-06" db="EMBL/GenBank/DDBJ databases">
        <title>Helianthus annuus Genome sequencing and assembly Release 2.</title>
        <authorList>
            <person name="Gouzy J."/>
            <person name="Langlade N."/>
            <person name="Munos S."/>
        </authorList>
    </citation>
    <scope>NUCLEOTIDE SEQUENCE</scope>
    <source>
        <tissue evidence="1">Leaves</tissue>
    </source>
</reference>
<gene>
    <name evidence="2" type="ORF">HannXRQ_Chr15g0471671</name>
    <name evidence="1" type="ORF">HanXRQr2_Chr15g0681441</name>
</gene>
<proteinExistence type="predicted"/>
<keyword evidence="3" id="KW-1185">Reference proteome</keyword>